<keyword evidence="2" id="KW-0813">Transport</keyword>
<sequence>MSKSPKVPQIYKFPPLYTPQTNKLIRKQQLQTWESIILQICSQLSKWCISKNGKIYDPNSGELIISLFENDEIQRSCSQEFQQEIWNYMLQNGTALQLKDSEDSTLMAIFWESLDSWSSTILEWCESTGKLNQVITIYEICESDENINCKFYGMPSSFCLLVLQRLVDRNRATLLKDQGKVVGVKIV</sequence>
<accession>A0ABX6F0V5</accession>
<dbReference type="Pfam" id="PF05871">
    <property type="entry name" value="ESCRT-II"/>
    <property type="match status" value="1"/>
</dbReference>
<dbReference type="PANTHER" id="PTHR13149">
    <property type="entry name" value="VACUOLAR PROTEIN SORTING-ASSOCIATED PROTEIN VPS25"/>
    <property type="match status" value="1"/>
</dbReference>
<dbReference type="PANTHER" id="PTHR13149:SF0">
    <property type="entry name" value="VACUOLAR PROTEIN-SORTING-ASSOCIATED PROTEIN 25"/>
    <property type="match status" value="1"/>
</dbReference>
<dbReference type="SUPFAM" id="SSF46785">
    <property type="entry name" value="Winged helix' DNA-binding domain"/>
    <property type="match status" value="2"/>
</dbReference>
<gene>
    <name evidence="4" type="primary">VPS25</name>
    <name evidence="4" type="ORF">FIM1_4389</name>
</gene>
<proteinExistence type="inferred from homology"/>
<protein>
    <submittedName>
        <fullName evidence="4">Vacuolar protein-sorting-associated protein 25</fullName>
    </submittedName>
</protein>
<comment type="similarity">
    <text evidence="1">Belongs to the VPS25 family.</text>
</comment>
<dbReference type="Gene3D" id="1.10.10.570">
    <property type="entry name" value="Winged helix' DNA-binding domain. Chain C. Domain 1"/>
    <property type="match status" value="1"/>
</dbReference>
<evidence type="ECO:0000256" key="1">
    <source>
        <dbReference type="ARBA" id="ARBA00009674"/>
    </source>
</evidence>
<keyword evidence="3" id="KW-0653">Protein transport</keyword>
<dbReference type="InterPro" id="IPR008570">
    <property type="entry name" value="ESCRT-II_cplx_Vps25-sub"/>
</dbReference>
<evidence type="ECO:0000256" key="2">
    <source>
        <dbReference type="ARBA" id="ARBA00022448"/>
    </source>
</evidence>
<keyword evidence="5" id="KW-1185">Reference proteome</keyword>
<dbReference type="InterPro" id="IPR036390">
    <property type="entry name" value="WH_DNA-bd_sf"/>
</dbReference>
<dbReference type="InterPro" id="IPR014041">
    <property type="entry name" value="ESCRT-II_cplx_Vps25-sub_N"/>
</dbReference>
<evidence type="ECO:0000313" key="5">
    <source>
        <dbReference type="Proteomes" id="UP000422736"/>
    </source>
</evidence>
<organism evidence="4 5">
    <name type="scientific">Kluyveromyces marxianus</name>
    <name type="common">Yeast</name>
    <name type="synonym">Candida kefyr</name>
    <dbReference type="NCBI Taxonomy" id="4911"/>
    <lineage>
        <taxon>Eukaryota</taxon>
        <taxon>Fungi</taxon>
        <taxon>Dikarya</taxon>
        <taxon>Ascomycota</taxon>
        <taxon>Saccharomycotina</taxon>
        <taxon>Saccharomycetes</taxon>
        <taxon>Saccharomycetales</taxon>
        <taxon>Saccharomycetaceae</taxon>
        <taxon>Kluyveromyces</taxon>
    </lineage>
</organism>
<evidence type="ECO:0000313" key="4">
    <source>
        <dbReference type="EMBL" id="QGN18071.1"/>
    </source>
</evidence>
<name>A0ABX6F0V5_KLUMA</name>
<dbReference type="EMBL" id="CP015061">
    <property type="protein sequence ID" value="QGN18071.1"/>
    <property type="molecule type" value="Genomic_DNA"/>
</dbReference>
<dbReference type="InterPro" id="IPR036388">
    <property type="entry name" value="WH-like_DNA-bd_sf"/>
</dbReference>
<dbReference type="Proteomes" id="UP000422736">
    <property type="component" value="Chromosome 7"/>
</dbReference>
<dbReference type="Gene3D" id="1.10.10.10">
    <property type="entry name" value="Winged helix-like DNA-binding domain superfamily/Winged helix DNA-binding domain"/>
    <property type="match status" value="1"/>
</dbReference>
<reference evidence="4 5" key="1">
    <citation type="submission" date="2016-03" db="EMBL/GenBank/DDBJ databases">
        <title>How can Kluyveromyces marxianus grow so fast - potential evolutionary course in Saccharomyces Complex revealed by comparative genomics.</title>
        <authorList>
            <person name="Mo W."/>
            <person name="Lu W."/>
            <person name="Yang X."/>
            <person name="Qi J."/>
            <person name="Lv H."/>
        </authorList>
    </citation>
    <scope>NUCLEOTIDE SEQUENCE [LARGE SCALE GENOMIC DNA]</scope>
    <source>
        <strain evidence="4 5">FIM1</strain>
    </source>
</reference>
<evidence type="ECO:0000256" key="3">
    <source>
        <dbReference type="ARBA" id="ARBA00022927"/>
    </source>
</evidence>